<keyword evidence="3" id="KW-1003">Cell membrane</keyword>
<keyword evidence="7 12" id="KW-1133">Transmembrane helix</keyword>
<feature type="transmembrane region" description="Helical" evidence="12">
    <location>
        <begin position="272"/>
        <end position="291"/>
    </location>
</feature>
<dbReference type="PRINTS" id="PR00237">
    <property type="entry name" value="GPCRRHODOPSN"/>
</dbReference>
<protein>
    <submittedName>
        <fullName evidence="15">Olfactory receptor 2AK2-like</fullName>
    </submittedName>
</protein>
<feature type="domain" description="G-protein coupled receptors family 1 profile" evidence="13">
    <location>
        <begin position="41"/>
        <end position="289"/>
    </location>
</feature>
<evidence type="ECO:0000256" key="12">
    <source>
        <dbReference type="SAM" id="Phobius"/>
    </source>
</evidence>
<dbReference type="AlphaFoldDB" id="A0AAX6P0V8"/>
<name>A0AAX6P0V8_HETGA</name>
<gene>
    <name evidence="15" type="primary">LOC101710033</name>
</gene>
<dbReference type="KEGG" id="hgl:101710033"/>
<evidence type="ECO:0000256" key="8">
    <source>
        <dbReference type="ARBA" id="ARBA00023040"/>
    </source>
</evidence>
<dbReference type="FunFam" id="1.20.1070.10:FF:000008">
    <property type="entry name" value="Olfactory receptor"/>
    <property type="match status" value="1"/>
</dbReference>
<dbReference type="Proteomes" id="UP000694906">
    <property type="component" value="Unplaced"/>
</dbReference>
<evidence type="ECO:0000256" key="7">
    <source>
        <dbReference type="ARBA" id="ARBA00022989"/>
    </source>
</evidence>
<evidence type="ECO:0000256" key="4">
    <source>
        <dbReference type="ARBA" id="ARBA00022606"/>
    </source>
</evidence>
<comment type="subcellular location">
    <subcellularLocation>
        <location evidence="1">Cell membrane</location>
        <topology evidence="1">Multi-pass membrane protein</topology>
    </subcellularLocation>
</comment>
<dbReference type="GO" id="GO:0004984">
    <property type="term" value="F:olfactory receptor activity"/>
    <property type="evidence" value="ECO:0007669"/>
    <property type="project" value="InterPro"/>
</dbReference>
<evidence type="ECO:0000256" key="5">
    <source>
        <dbReference type="ARBA" id="ARBA00022692"/>
    </source>
</evidence>
<dbReference type="GeneID" id="101710033"/>
<dbReference type="Gene3D" id="1.20.1070.10">
    <property type="entry name" value="Rhodopsin 7-helix transmembrane proteins"/>
    <property type="match status" value="1"/>
</dbReference>
<keyword evidence="11" id="KW-0807">Transducer</keyword>
<comment type="similarity">
    <text evidence="2">Belongs to the G-protein coupled receptor 1 family.</text>
</comment>
<evidence type="ECO:0000256" key="1">
    <source>
        <dbReference type="ARBA" id="ARBA00004651"/>
    </source>
</evidence>
<feature type="transmembrane region" description="Helical" evidence="12">
    <location>
        <begin position="140"/>
        <end position="162"/>
    </location>
</feature>
<feature type="transmembrane region" description="Helical" evidence="12">
    <location>
        <begin position="197"/>
        <end position="216"/>
    </location>
</feature>
<keyword evidence="5 12" id="KW-0812">Transmembrane</keyword>
<dbReference type="InterPro" id="IPR000276">
    <property type="entry name" value="GPCR_Rhodpsn"/>
</dbReference>
<evidence type="ECO:0000256" key="3">
    <source>
        <dbReference type="ARBA" id="ARBA00022475"/>
    </source>
</evidence>
<evidence type="ECO:0000256" key="6">
    <source>
        <dbReference type="ARBA" id="ARBA00022725"/>
    </source>
</evidence>
<accession>A0AAX6P0V8</accession>
<dbReference type="Pfam" id="PF13853">
    <property type="entry name" value="7tm_4"/>
    <property type="match status" value="1"/>
</dbReference>
<evidence type="ECO:0000256" key="9">
    <source>
        <dbReference type="ARBA" id="ARBA00023136"/>
    </source>
</evidence>
<dbReference type="SUPFAM" id="SSF81321">
    <property type="entry name" value="Family A G protein-coupled receptor-like"/>
    <property type="match status" value="1"/>
</dbReference>
<dbReference type="GO" id="GO:0004930">
    <property type="term" value="F:G protein-coupled receptor activity"/>
    <property type="evidence" value="ECO:0007669"/>
    <property type="project" value="UniProtKB-KW"/>
</dbReference>
<evidence type="ECO:0000256" key="11">
    <source>
        <dbReference type="ARBA" id="ARBA00023224"/>
    </source>
</evidence>
<keyword evidence="14" id="KW-1185">Reference proteome</keyword>
<dbReference type="PROSITE" id="PS50262">
    <property type="entry name" value="G_PROTEIN_RECEP_F1_2"/>
    <property type="match status" value="1"/>
</dbReference>
<dbReference type="InterPro" id="IPR017452">
    <property type="entry name" value="GPCR_Rhodpsn_7TM"/>
</dbReference>
<evidence type="ECO:0000313" key="14">
    <source>
        <dbReference type="Proteomes" id="UP000694906"/>
    </source>
</evidence>
<keyword evidence="9 12" id="KW-0472">Membrane</keyword>
<dbReference type="PANTHER" id="PTHR26453">
    <property type="entry name" value="OLFACTORY RECEPTOR"/>
    <property type="match status" value="1"/>
</dbReference>
<keyword evidence="10" id="KW-0675">Receptor</keyword>
<dbReference type="GO" id="GO:0005886">
    <property type="term" value="C:plasma membrane"/>
    <property type="evidence" value="ECO:0007669"/>
    <property type="project" value="UniProtKB-SubCell"/>
</dbReference>
<sequence>MKTRNQSSGTDFMLFSFFQCGRMNAFIFATIAILFLVAVLGNVILAHLISLDGRLHTPMHFLLSQLSLIDMMYSSTTVLKMPTNFLTNTKPIAFWGCEIQIFVFLSLGRSEAILLGFMSYDCYIAVCHPLHYQVLMSKKICCSLVICAWSSSAVNSLIYTLYVFQLPFCGSRVINNFFCKVSSLLPLVCQDTSQYEYGILLSGLIILLLPMLGSPLTYPRAGTVLQMGSGTGQSKLFCTCSSHLIVASLFYVTTLSPYMWPHSLHDPAHDKVVAVFYIIVKPLVNPFIYSLRNKEVLVVLRRLLDLWTLV</sequence>
<evidence type="ECO:0000259" key="13">
    <source>
        <dbReference type="PROSITE" id="PS50262"/>
    </source>
</evidence>
<evidence type="ECO:0000256" key="10">
    <source>
        <dbReference type="ARBA" id="ARBA00023170"/>
    </source>
</evidence>
<dbReference type="FunFam" id="1.10.1220.70:FF:000001">
    <property type="entry name" value="Olfactory receptor"/>
    <property type="match status" value="1"/>
</dbReference>
<feature type="transmembrane region" description="Helical" evidence="12">
    <location>
        <begin position="25"/>
        <end position="49"/>
    </location>
</feature>
<evidence type="ECO:0000313" key="15">
    <source>
        <dbReference type="RefSeq" id="XP_004841258.1"/>
    </source>
</evidence>
<organism evidence="14 15">
    <name type="scientific">Heterocephalus glaber</name>
    <name type="common">Naked mole rat</name>
    <dbReference type="NCBI Taxonomy" id="10181"/>
    <lineage>
        <taxon>Eukaryota</taxon>
        <taxon>Metazoa</taxon>
        <taxon>Chordata</taxon>
        <taxon>Craniata</taxon>
        <taxon>Vertebrata</taxon>
        <taxon>Euteleostomi</taxon>
        <taxon>Mammalia</taxon>
        <taxon>Eutheria</taxon>
        <taxon>Euarchontoglires</taxon>
        <taxon>Glires</taxon>
        <taxon>Rodentia</taxon>
        <taxon>Hystricomorpha</taxon>
        <taxon>Bathyergidae</taxon>
        <taxon>Heterocephalus</taxon>
    </lineage>
</organism>
<proteinExistence type="inferred from homology"/>
<dbReference type="PRINTS" id="PR00245">
    <property type="entry name" value="OLFACTORYR"/>
</dbReference>
<dbReference type="RefSeq" id="XP_004841258.1">
    <property type="nucleotide sequence ID" value="XM_004841201.2"/>
</dbReference>
<dbReference type="InterPro" id="IPR000725">
    <property type="entry name" value="Olfact_rcpt"/>
</dbReference>
<keyword evidence="4" id="KW-0716">Sensory transduction</keyword>
<keyword evidence="8" id="KW-0297">G-protein coupled receptor</keyword>
<keyword evidence="6" id="KW-0552">Olfaction</keyword>
<reference evidence="15" key="1">
    <citation type="submission" date="2025-08" db="UniProtKB">
        <authorList>
            <consortium name="RefSeq"/>
        </authorList>
    </citation>
    <scope>IDENTIFICATION</scope>
</reference>
<evidence type="ECO:0000256" key="2">
    <source>
        <dbReference type="ARBA" id="ARBA00010663"/>
    </source>
</evidence>
<feature type="transmembrane region" description="Helical" evidence="12">
    <location>
        <begin position="236"/>
        <end position="260"/>
    </location>
</feature>